<dbReference type="eggNOG" id="KOG4649">
    <property type="taxonomic scope" value="Eukaryota"/>
</dbReference>
<evidence type="ECO:0000256" key="3">
    <source>
        <dbReference type="ARBA" id="ARBA00022490"/>
    </source>
</evidence>
<dbReference type="InterPro" id="IPR052091">
    <property type="entry name" value="Beta-ala_Activ/Resist"/>
</dbReference>
<feature type="domain" description="Carrier" evidence="8">
    <location>
        <begin position="592"/>
        <end position="646"/>
    </location>
</feature>
<dbReference type="SUPFAM" id="SSF56801">
    <property type="entry name" value="Acetyl-CoA synthetase-like"/>
    <property type="match status" value="1"/>
</dbReference>
<keyword evidence="2" id="KW-0596">Phosphopantetheine</keyword>
<dbReference type="GO" id="GO:0005524">
    <property type="term" value="F:ATP binding"/>
    <property type="evidence" value="ECO:0007669"/>
    <property type="project" value="UniProtKB-KW"/>
</dbReference>
<dbReference type="GO" id="GO:0005737">
    <property type="term" value="C:cytoplasm"/>
    <property type="evidence" value="ECO:0007669"/>
    <property type="project" value="UniProtKB-SubCell"/>
</dbReference>
<dbReference type="Pfam" id="PF13570">
    <property type="entry name" value="Beta-prop_ACSF4"/>
    <property type="match status" value="1"/>
</dbReference>
<evidence type="ECO:0000259" key="7">
    <source>
        <dbReference type="Pfam" id="PF00501"/>
    </source>
</evidence>
<evidence type="ECO:0000313" key="11">
    <source>
        <dbReference type="EMBL" id="EXB70662.1"/>
    </source>
</evidence>
<accession>W9R549</accession>
<dbReference type="InterPro" id="IPR036736">
    <property type="entry name" value="ACP-like_sf"/>
</dbReference>
<dbReference type="InterPro" id="IPR011047">
    <property type="entry name" value="Quinoprotein_ADH-like_sf"/>
</dbReference>
<dbReference type="Gene3D" id="2.130.10.10">
    <property type="entry name" value="YVTN repeat-like/Quinoprotein amine dehydrogenase"/>
    <property type="match status" value="2"/>
</dbReference>
<dbReference type="InterPro" id="IPR045851">
    <property type="entry name" value="AMP-bd_C_sf"/>
</dbReference>
<dbReference type="InterPro" id="IPR002372">
    <property type="entry name" value="PQQ_rpt_dom"/>
</dbReference>
<dbReference type="InterPro" id="IPR018391">
    <property type="entry name" value="PQQ_b-propeller_rpt"/>
</dbReference>
<evidence type="ECO:0000256" key="4">
    <source>
        <dbReference type="ARBA" id="ARBA00022553"/>
    </source>
</evidence>
<dbReference type="SUPFAM" id="SSF50998">
    <property type="entry name" value="Quinoprotein alcohol dehydrogenase-like"/>
    <property type="match status" value="1"/>
</dbReference>
<dbReference type="EMBL" id="KE344611">
    <property type="protein sequence ID" value="EXB70662.1"/>
    <property type="molecule type" value="Genomic_DNA"/>
</dbReference>
<dbReference type="FunFam" id="3.30.300.30:FF:000012">
    <property type="entry name" value="D-alanine--D-alanyl carrier protein ligase"/>
    <property type="match status" value="1"/>
</dbReference>
<feature type="domain" description="AMP-dependent synthetase/ligase" evidence="7">
    <location>
        <begin position="26"/>
        <end position="416"/>
    </location>
</feature>
<dbReference type="Gene3D" id="3.40.50.12780">
    <property type="entry name" value="N-terminal domain of ligase-like"/>
    <property type="match status" value="1"/>
</dbReference>
<dbReference type="InterPro" id="IPR000873">
    <property type="entry name" value="AMP-dep_synth/lig_dom"/>
</dbReference>
<dbReference type="Pfam" id="PF00501">
    <property type="entry name" value="AMP-binding"/>
    <property type="match status" value="1"/>
</dbReference>
<dbReference type="Gene3D" id="3.30.300.30">
    <property type="match status" value="1"/>
</dbReference>
<keyword evidence="4" id="KW-0597">Phosphoprotein</keyword>
<evidence type="ECO:0000259" key="10">
    <source>
        <dbReference type="Pfam" id="PF13570"/>
    </source>
</evidence>
<evidence type="ECO:0000256" key="6">
    <source>
        <dbReference type="ARBA" id="ARBA00022840"/>
    </source>
</evidence>
<dbReference type="Pfam" id="PF13193">
    <property type="entry name" value="AMP-binding_C"/>
    <property type="match status" value="1"/>
</dbReference>
<keyword evidence="12" id="KW-1185">Reference proteome</keyword>
<keyword evidence="6" id="KW-0067">ATP-binding</keyword>
<reference evidence="12" key="1">
    <citation type="submission" date="2013-01" db="EMBL/GenBank/DDBJ databases">
        <title>Draft Genome Sequence of a Mulberry Tree, Morus notabilis C.K. Schneid.</title>
        <authorList>
            <person name="He N."/>
            <person name="Zhao S."/>
        </authorList>
    </citation>
    <scope>NUCLEOTIDE SEQUENCE</scope>
</reference>
<dbReference type="Pfam" id="PF00550">
    <property type="entry name" value="PP-binding"/>
    <property type="match status" value="1"/>
</dbReference>
<name>W9R549_9ROSA</name>
<dbReference type="InterPro" id="IPR009081">
    <property type="entry name" value="PP-bd_ACP"/>
</dbReference>
<dbReference type="CDD" id="cd05930">
    <property type="entry name" value="A_NRPS"/>
    <property type="match status" value="1"/>
</dbReference>
<organism evidence="11 12">
    <name type="scientific">Morus notabilis</name>
    <dbReference type="NCBI Taxonomy" id="981085"/>
    <lineage>
        <taxon>Eukaryota</taxon>
        <taxon>Viridiplantae</taxon>
        <taxon>Streptophyta</taxon>
        <taxon>Embryophyta</taxon>
        <taxon>Tracheophyta</taxon>
        <taxon>Spermatophyta</taxon>
        <taxon>Magnoliopsida</taxon>
        <taxon>eudicotyledons</taxon>
        <taxon>Gunneridae</taxon>
        <taxon>Pentapetalae</taxon>
        <taxon>rosids</taxon>
        <taxon>fabids</taxon>
        <taxon>Rosales</taxon>
        <taxon>Moraceae</taxon>
        <taxon>Moreae</taxon>
        <taxon>Morus</taxon>
    </lineage>
</organism>
<dbReference type="SMART" id="SM00564">
    <property type="entry name" value="PQQ"/>
    <property type="match status" value="5"/>
</dbReference>
<dbReference type="InterPro" id="IPR006162">
    <property type="entry name" value="Ppantetheine_attach_site"/>
</dbReference>
<evidence type="ECO:0000259" key="8">
    <source>
        <dbReference type="Pfam" id="PF00550"/>
    </source>
</evidence>
<evidence type="ECO:0000259" key="9">
    <source>
        <dbReference type="Pfam" id="PF13193"/>
    </source>
</evidence>
<dbReference type="PANTHER" id="PTHR44394">
    <property type="entry name" value="BETA-ALANINE-ACTIVATING ENZYME"/>
    <property type="match status" value="1"/>
</dbReference>
<dbReference type="PROSITE" id="PS00012">
    <property type="entry name" value="PHOSPHOPANTETHEINE"/>
    <property type="match status" value="1"/>
</dbReference>
<dbReference type="InterPro" id="IPR042099">
    <property type="entry name" value="ANL_N_sf"/>
</dbReference>
<gene>
    <name evidence="11" type="ORF">L484_023848</name>
</gene>
<dbReference type="AlphaFoldDB" id="W9R549"/>
<dbReference type="SUPFAM" id="SSF47336">
    <property type="entry name" value="ACP-like"/>
    <property type="match status" value="1"/>
</dbReference>
<feature type="domain" description="Pyrrolo-quinoline quinone repeat" evidence="10">
    <location>
        <begin position="773"/>
        <end position="1117"/>
    </location>
</feature>
<dbReference type="InterPro" id="IPR025110">
    <property type="entry name" value="AMP-bd_C"/>
</dbReference>
<dbReference type="Gene3D" id="1.10.1200.10">
    <property type="entry name" value="ACP-like"/>
    <property type="match status" value="1"/>
</dbReference>
<dbReference type="InterPro" id="IPR020845">
    <property type="entry name" value="AMP-binding_CS"/>
</dbReference>
<keyword evidence="3" id="KW-0963">Cytoplasm</keyword>
<dbReference type="PROSITE" id="PS00455">
    <property type="entry name" value="AMP_BINDING"/>
    <property type="match status" value="1"/>
</dbReference>
<proteinExistence type="predicted"/>
<comment type="subcellular location">
    <subcellularLocation>
        <location evidence="1">Cytoplasm</location>
    </subcellularLocation>
</comment>
<dbReference type="FunFam" id="2.130.10.10:FF:000883">
    <property type="entry name" value="Putative acyl-activating enzyme 19"/>
    <property type="match status" value="1"/>
</dbReference>
<evidence type="ECO:0000256" key="2">
    <source>
        <dbReference type="ARBA" id="ARBA00022450"/>
    </source>
</evidence>
<protein>
    <submittedName>
        <fullName evidence="11">Putative acyl-activating enzyme 19</fullName>
    </submittedName>
</protein>
<dbReference type="FunFam" id="3.40.50.12780:FF:000049">
    <property type="entry name" value="Putative acyl-activating enzyme 19"/>
    <property type="match status" value="1"/>
</dbReference>
<evidence type="ECO:0000256" key="5">
    <source>
        <dbReference type="ARBA" id="ARBA00022741"/>
    </source>
</evidence>
<evidence type="ECO:0000256" key="1">
    <source>
        <dbReference type="ARBA" id="ARBA00004496"/>
    </source>
</evidence>
<dbReference type="GO" id="GO:0043041">
    <property type="term" value="P:amino acid activation for nonribosomal peptide biosynthetic process"/>
    <property type="evidence" value="ECO:0007669"/>
    <property type="project" value="TreeGrafter"/>
</dbReference>
<sequence>MSSSDTSKSKTNRDCCYCCCVSHEFSRAASQNPNKVALIHASGDFRAGADRPNSSSSSSSPPLYHGDRCFTYSQLLAAVDSLASRLRFLRVRTPEPAVFGIYIPPSADYVAAVLAVIRCGEAFLPLDPSWPKARVLSIIASSNVDLVIASKSPSGAELDSDWISESGKFDVLWFSLKEEGNGESRALDWPCENREQRPFCYVMYTSGSTGKPKGVCGTEKGLLNRFMWMQELYPLSGEEVLLFKTSISFIDHLQEFLSAVLTACTLVIPPFNVLKQNVFSIVDFIQAYSIDRLTAVPSLMRAILPTLESRHDTGVLSLLKLLVLSGETLPLDLWETLSRVFPKTSILNLYGSTEVSGDCTYFDCKRLPKIVESETLTSVPIGVPIANCDVVLVDDDNLADQGEIYVSGICNSTGYFSDSTYMSLEQVKLPQDCANSGSAADGHGDILYFRTGDFAKRLEGGDFVFLGRKDRTIKLNAQRIALEEIEGALRGHPDVINAAVISHKILGKIELLVAFLILKKERCNEILRSHIKSWMLGKLPLVMVPNFFIYAEAFPMTYSGKVDYKSLTSEFLAKHVQNEIQDIGNANLLQVFKKAFCDVLMVEEVSDDDDFFLMGGNSIAAAHLSNNLGIDMRLLYHFPSPSKLSTALLERKTSLDSGLRKDANWGKHAVDSRASYLPNSELLRTLHGKNDSHAVIINRLELDSRVNITSEGLTLANGYPWSAGSMRFSCSFSRCNKFMHEADDRMNGVHQENCAEVPRNRKVSMQELWKVHLGSCVDASPLIVFKGPDIHLYIGSHSHEFLCVNAQSGYVQWKIQLEGRIECSAAILGDFSQVVVGCYKGKLYFMDSSNGHIYWTFQTSGEVKSQPVVDIRNQLIWCGSHDHNLYALDYMNHCCVYKVSCGGSIFGSPVIDEVQDALYVASTSGQITAISIKALPFNILWQQELEVPMFGSLAISSLTGNIICCLVDGHVLALHPSGSIIWKRKIPGPIFAAVCMCSALPSQVLICSRDGSVYSFEPEKGNLLWKYSVGDPITASAYVDEHVCLTYGSSPSSDRLVCVCSSSGSVILLRVNVDVTNGVDVEEFARLDLQGDVFSSPVMIGGRVFVGCRDDYVHCLAVNI</sequence>
<feature type="domain" description="AMP-binding enzyme C-terminal" evidence="9">
    <location>
        <begin position="484"/>
        <end position="561"/>
    </location>
</feature>
<dbReference type="eggNOG" id="KOG1178">
    <property type="taxonomic scope" value="Eukaryota"/>
</dbReference>
<dbReference type="STRING" id="981085.W9R549"/>
<evidence type="ECO:0000313" key="12">
    <source>
        <dbReference type="Proteomes" id="UP000030645"/>
    </source>
</evidence>
<dbReference type="Proteomes" id="UP000030645">
    <property type="component" value="Unassembled WGS sequence"/>
</dbReference>
<dbReference type="InterPro" id="IPR015943">
    <property type="entry name" value="WD40/YVTN_repeat-like_dom_sf"/>
</dbReference>
<keyword evidence="5" id="KW-0547">Nucleotide-binding</keyword>
<dbReference type="PANTHER" id="PTHR44394:SF1">
    <property type="entry name" value="BETA-ALANINE-ACTIVATING ENZYME"/>
    <property type="match status" value="1"/>
</dbReference>